<evidence type="ECO:0000256" key="1">
    <source>
        <dbReference type="ARBA" id="ARBA00006739"/>
    </source>
</evidence>
<dbReference type="Pfam" id="PF00535">
    <property type="entry name" value="Glycos_transf_2"/>
    <property type="match status" value="1"/>
</dbReference>
<dbReference type="InterPro" id="IPR029044">
    <property type="entry name" value="Nucleotide-diphossugar_trans"/>
</dbReference>
<evidence type="ECO:0000256" key="3">
    <source>
        <dbReference type="ARBA" id="ARBA00022679"/>
    </source>
</evidence>
<dbReference type="Gene3D" id="3.90.550.10">
    <property type="entry name" value="Spore Coat Polysaccharide Biosynthesis Protein SpsA, Chain A"/>
    <property type="match status" value="1"/>
</dbReference>
<dbReference type="PANTHER" id="PTHR43179:SF12">
    <property type="entry name" value="GALACTOFURANOSYLTRANSFERASE GLFT2"/>
    <property type="match status" value="1"/>
</dbReference>
<name>A0ABP8LU51_9BACT</name>
<dbReference type="RefSeq" id="WP_345027760.1">
    <property type="nucleotide sequence ID" value="NZ_BAABEY010000016.1"/>
</dbReference>
<comment type="similarity">
    <text evidence="1">Belongs to the glycosyltransferase 2 family.</text>
</comment>
<dbReference type="PANTHER" id="PTHR43179">
    <property type="entry name" value="RHAMNOSYLTRANSFERASE WBBL"/>
    <property type="match status" value="1"/>
</dbReference>
<protein>
    <submittedName>
        <fullName evidence="5">Glycosyltransferase family 2 protein</fullName>
    </submittedName>
</protein>
<feature type="domain" description="Glycosyltransferase 2-like" evidence="4">
    <location>
        <begin position="6"/>
        <end position="114"/>
    </location>
</feature>
<evidence type="ECO:0000256" key="2">
    <source>
        <dbReference type="ARBA" id="ARBA00022676"/>
    </source>
</evidence>
<dbReference type="InterPro" id="IPR001173">
    <property type="entry name" value="Glyco_trans_2-like"/>
</dbReference>
<dbReference type="EMBL" id="BAABEY010000016">
    <property type="protein sequence ID" value="GAA4436915.1"/>
    <property type="molecule type" value="Genomic_DNA"/>
</dbReference>
<evidence type="ECO:0000259" key="4">
    <source>
        <dbReference type="Pfam" id="PF00535"/>
    </source>
</evidence>
<reference evidence="6" key="1">
    <citation type="journal article" date="2019" name="Int. J. Syst. Evol. Microbiol.">
        <title>The Global Catalogue of Microorganisms (GCM) 10K type strain sequencing project: providing services to taxonomists for standard genome sequencing and annotation.</title>
        <authorList>
            <consortium name="The Broad Institute Genomics Platform"/>
            <consortium name="The Broad Institute Genome Sequencing Center for Infectious Disease"/>
            <person name="Wu L."/>
            <person name="Ma J."/>
        </authorList>
    </citation>
    <scope>NUCLEOTIDE SEQUENCE [LARGE SCALE GENOMIC DNA]</scope>
    <source>
        <strain evidence="6">JCM 31920</strain>
    </source>
</reference>
<keyword evidence="2" id="KW-0328">Glycosyltransferase</keyword>
<comment type="caution">
    <text evidence="5">The sequence shown here is derived from an EMBL/GenBank/DDBJ whole genome shotgun (WGS) entry which is preliminary data.</text>
</comment>
<sequence>MTKVAIVILNYNGRAFLQKFLPTVLRYSEGFEVWVADNASTDQSLEWLKDAGLPVQTLSFDTNEGYAGGYNRALKQISAEYFILLNSDIEVTENWIEPVIALLDAEPNIAACQPKICAYDLPSHFEYAGAAGGHLDYLGYPFCRGRIFDTREEDLGQYDDEVDIFWATGACLFVRSEVFAELGGFDEIFFAHMEEIDFCWRLKQRGYRVAYCGHSRVYHVGGGTLHKSNPRKTFLNYRNNLIMLYKNLSGADRVKVIGIRLFLDGLSSFRFIAAGAFPDVLAIIKAHFAFYRLIPRLFRSSGPKKKVRLYPKSVVWEYFGLGRHTFAELKGSVDYRPELPVSSAETRQAPAR</sequence>
<evidence type="ECO:0000313" key="6">
    <source>
        <dbReference type="Proteomes" id="UP001501508"/>
    </source>
</evidence>
<evidence type="ECO:0000313" key="5">
    <source>
        <dbReference type="EMBL" id="GAA4436915.1"/>
    </source>
</evidence>
<keyword evidence="3" id="KW-0808">Transferase</keyword>
<gene>
    <name evidence="5" type="ORF">GCM10023091_15440</name>
</gene>
<dbReference type="CDD" id="cd04186">
    <property type="entry name" value="GT_2_like_c"/>
    <property type="match status" value="1"/>
</dbReference>
<dbReference type="Proteomes" id="UP001501508">
    <property type="component" value="Unassembled WGS sequence"/>
</dbReference>
<organism evidence="5 6">
    <name type="scientific">Ravibacter arvi</name>
    <dbReference type="NCBI Taxonomy" id="2051041"/>
    <lineage>
        <taxon>Bacteria</taxon>
        <taxon>Pseudomonadati</taxon>
        <taxon>Bacteroidota</taxon>
        <taxon>Cytophagia</taxon>
        <taxon>Cytophagales</taxon>
        <taxon>Spirosomataceae</taxon>
        <taxon>Ravibacter</taxon>
    </lineage>
</organism>
<keyword evidence="6" id="KW-1185">Reference proteome</keyword>
<accession>A0ABP8LU51</accession>
<dbReference type="SUPFAM" id="SSF53448">
    <property type="entry name" value="Nucleotide-diphospho-sugar transferases"/>
    <property type="match status" value="1"/>
</dbReference>
<proteinExistence type="inferred from homology"/>